<gene>
    <name evidence="2" type="ORF">GU336_05355</name>
</gene>
<evidence type="ECO:0000259" key="1">
    <source>
        <dbReference type="Pfam" id="PF01872"/>
    </source>
</evidence>
<dbReference type="InterPro" id="IPR024072">
    <property type="entry name" value="DHFR-like_dom_sf"/>
</dbReference>
<evidence type="ECO:0000313" key="3">
    <source>
        <dbReference type="Proteomes" id="UP000501945"/>
    </source>
</evidence>
<evidence type="ECO:0000313" key="2">
    <source>
        <dbReference type="EMBL" id="QIW53612.1"/>
    </source>
</evidence>
<dbReference type="InterPro" id="IPR050765">
    <property type="entry name" value="Riboflavin_Biosynth_HTPR"/>
</dbReference>
<dbReference type="AlphaFoldDB" id="A0A6H0UCU8"/>
<dbReference type="Proteomes" id="UP000501945">
    <property type="component" value="Chromosome"/>
</dbReference>
<dbReference type="PANTHER" id="PTHR38011">
    <property type="entry name" value="DIHYDROFOLATE REDUCTASE FAMILY PROTEIN (AFU_ORTHOLOGUE AFUA_8G06820)"/>
    <property type="match status" value="1"/>
</dbReference>
<dbReference type="GO" id="GO:0008703">
    <property type="term" value="F:5-amino-6-(5-phosphoribosylamino)uracil reductase activity"/>
    <property type="evidence" value="ECO:0007669"/>
    <property type="project" value="InterPro"/>
</dbReference>
<dbReference type="RefSeq" id="WP_167838638.1">
    <property type="nucleotide sequence ID" value="NZ_CP047616.1"/>
</dbReference>
<protein>
    <submittedName>
        <fullName evidence="2">Dihydrofolate reductase</fullName>
    </submittedName>
</protein>
<reference evidence="2 3" key="1">
    <citation type="submission" date="2019-12" db="EMBL/GenBank/DDBJ databases">
        <title>Whole genome sequences of Lactococcus raffinolactis strains isolated from sewage.</title>
        <authorList>
            <person name="Ybazeta G."/>
            <person name="Ross M."/>
            <person name="Brabant-Kirwan D."/>
            <person name="Saleh M."/>
            <person name="Dillon J.A."/>
            <person name="Splinter K."/>
            <person name="Nokhbeh R."/>
        </authorList>
    </citation>
    <scope>NUCLEOTIDE SEQUENCE [LARGE SCALE GENOMIC DNA]</scope>
    <source>
        <strain evidence="2 3">Lr_19_5</strain>
    </source>
</reference>
<dbReference type="EMBL" id="CP047616">
    <property type="protein sequence ID" value="QIW53612.1"/>
    <property type="molecule type" value="Genomic_DNA"/>
</dbReference>
<sequence length="176" mass="19999">MRQVFFYGAISLDGFLATQSDELQWLFDTSLDPDYDISVFEDRIDTVVMGNTTYRETQRLLGADSIFPNKEKIVFSRTETGDFAEGKYVSGNPVTIIQNLKAKSGKAIWVVGGGEIVTTLLKDDLIDEYWIQIAPVVLGTGKRLFKEMERDLKRFELVGVRKIGQLSEIHIKRLNK</sequence>
<feature type="domain" description="Bacterial bifunctional deaminase-reductase C-terminal" evidence="1">
    <location>
        <begin position="5"/>
        <end position="165"/>
    </location>
</feature>
<dbReference type="SUPFAM" id="SSF53597">
    <property type="entry name" value="Dihydrofolate reductase-like"/>
    <property type="match status" value="1"/>
</dbReference>
<accession>A0A6H0UCU8</accession>
<proteinExistence type="predicted"/>
<dbReference type="Gene3D" id="3.40.430.10">
    <property type="entry name" value="Dihydrofolate Reductase, subunit A"/>
    <property type="match status" value="1"/>
</dbReference>
<dbReference type="Pfam" id="PF01872">
    <property type="entry name" value="RibD_C"/>
    <property type="match status" value="1"/>
</dbReference>
<dbReference type="GO" id="GO:0009231">
    <property type="term" value="P:riboflavin biosynthetic process"/>
    <property type="evidence" value="ECO:0007669"/>
    <property type="project" value="InterPro"/>
</dbReference>
<dbReference type="InterPro" id="IPR002734">
    <property type="entry name" value="RibDG_C"/>
</dbReference>
<name>A0A6H0UCU8_9LACT</name>
<organism evidence="2 3">
    <name type="scientific">Pseudolactococcus raffinolactis</name>
    <dbReference type="NCBI Taxonomy" id="1366"/>
    <lineage>
        <taxon>Bacteria</taxon>
        <taxon>Bacillati</taxon>
        <taxon>Bacillota</taxon>
        <taxon>Bacilli</taxon>
        <taxon>Lactobacillales</taxon>
        <taxon>Streptococcaceae</taxon>
        <taxon>Pseudolactococcus</taxon>
    </lineage>
</organism>
<dbReference type="PANTHER" id="PTHR38011:SF11">
    <property type="entry name" value="2,5-DIAMINO-6-RIBOSYLAMINO-4(3H)-PYRIMIDINONE 5'-PHOSPHATE REDUCTASE"/>
    <property type="match status" value="1"/>
</dbReference>